<keyword evidence="2" id="KW-1185">Reference proteome</keyword>
<dbReference type="RefSeq" id="WP_269036852.1">
    <property type="nucleotide sequence ID" value="NZ_CP114040.1"/>
</dbReference>
<evidence type="ECO:0000313" key="1">
    <source>
        <dbReference type="EMBL" id="WAS94515.1"/>
    </source>
</evidence>
<sequence>MFEALPRDVRLGRWCKRCEWLSGLLGEALRAAEQRGGELLDDPGDDRDAKLRWRCRNRHTWSARVQVIASGFWCATCASTRLTIEEMQHIAQKNLGRCLSSEYHNSQTRLLWECQEKHQWWATPNNIKRGKWCRKCWLKALREQRRADAKDKR</sequence>
<organism evidence="1 2">
    <name type="scientific">Nannocystis punicea</name>
    <dbReference type="NCBI Taxonomy" id="2995304"/>
    <lineage>
        <taxon>Bacteria</taxon>
        <taxon>Pseudomonadati</taxon>
        <taxon>Myxococcota</taxon>
        <taxon>Polyangia</taxon>
        <taxon>Nannocystales</taxon>
        <taxon>Nannocystaceae</taxon>
        <taxon>Nannocystis</taxon>
    </lineage>
</organism>
<gene>
    <name evidence="1" type="ORF">O0S08_51015</name>
</gene>
<dbReference type="EMBL" id="CP114040">
    <property type="protein sequence ID" value="WAS94515.1"/>
    <property type="molecule type" value="Genomic_DNA"/>
</dbReference>
<name>A0ABY7H5G6_9BACT</name>
<dbReference type="Proteomes" id="UP001164459">
    <property type="component" value="Chromosome"/>
</dbReference>
<evidence type="ECO:0008006" key="3">
    <source>
        <dbReference type="Google" id="ProtNLM"/>
    </source>
</evidence>
<evidence type="ECO:0000313" key="2">
    <source>
        <dbReference type="Proteomes" id="UP001164459"/>
    </source>
</evidence>
<proteinExistence type="predicted"/>
<accession>A0ABY7H5G6</accession>
<protein>
    <recommendedName>
        <fullName evidence="3">Zinc-ribbon domain-containing protein</fullName>
    </recommendedName>
</protein>
<reference evidence="1" key="1">
    <citation type="submission" date="2022-11" db="EMBL/GenBank/DDBJ databases">
        <title>Minimal conservation of predation-associated metabolite biosynthetic gene clusters underscores biosynthetic potential of Myxococcota including descriptions for ten novel species: Archangium lansinium sp. nov., Myxococcus landrumus sp. nov., Nannocystis bai.</title>
        <authorList>
            <person name="Ahearne A."/>
            <person name="Stevens C."/>
            <person name="Dowd S."/>
        </authorList>
    </citation>
    <scope>NUCLEOTIDE SEQUENCE</scope>
    <source>
        <strain evidence="1">Fl3</strain>
    </source>
</reference>